<dbReference type="InterPro" id="IPR025591">
    <property type="entry name" value="RloB"/>
</dbReference>
<organism evidence="1 2">
    <name type="scientific">Ancylomarina euxinus</name>
    <dbReference type="NCBI Taxonomy" id="2283627"/>
    <lineage>
        <taxon>Bacteria</taxon>
        <taxon>Pseudomonadati</taxon>
        <taxon>Bacteroidota</taxon>
        <taxon>Bacteroidia</taxon>
        <taxon>Marinilabiliales</taxon>
        <taxon>Marinifilaceae</taxon>
        <taxon>Ancylomarina</taxon>
    </lineage>
</organism>
<dbReference type="AlphaFoldDB" id="A0A425Y295"/>
<dbReference type="Pfam" id="PF13707">
    <property type="entry name" value="RloB"/>
    <property type="match status" value="1"/>
</dbReference>
<keyword evidence="2" id="KW-1185">Reference proteome</keyword>
<accession>A0A425Y295</accession>
<comment type="caution">
    <text evidence="1">The sequence shown here is derived from an EMBL/GenBank/DDBJ whole genome shotgun (WGS) entry which is preliminary data.</text>
</comment>
<sequence length="211" mass="25036">MTRQRNSRQLKGEGKKVYGIIVDGQTEKWYLQLLTQQENLKNIQIKPDLVTKAKLIDQYNLVIEAEKHYDKVIWIVDLDVILKEEAEKKEGGNSPLQEFNSYYKKLNAMQNVEVLINTPCLEYWYLLHIKDTSDFYTLYKEMLVELRNEPIEHYKKTEKYYKSGTNIYSRLKPNLSVAYERAKALGQYDPENPRTAKAEIYRLFEILNIEL</sequence>
<dbReference type="EMBL" id="QQWG01000007">
    <property type="protein sequence ID" value="RRG21936.1"/>
    <property type="molecule type" value="Genomic_DNA"/>
</dbReference>
<gene>
    <name evidence="1" type="ORF">DWB61_09320</name>
</gene>
<dbReference type="Proteomes" id="UP000285794">
    <property type="component" value="Unassembled WGS sequence"/>
</dbReference>
<name>A0A425Y295_9BACT</name>
<proteinExistence type="predicted"/>
<protein>
    <submittedName>
        <fullName evidence="1">RloB domain-containing protein</fullName>
    </submittedName>
</protein>
<evidence type="ECO:0000313" key="2">
    <source>
        <dbReference type="Proteomes" id="UP000285794"/>
    </source>
</evidence>
<evidence type="ECO:0000313" key="1">
    <source>
        <dbReference type="EMBL" id="RRG21936.1"/>
    </source>
</evidence>
<dbReference type="RefSeq" id="WP_125030622.1">
    <property type="nucleotide sequence ID" value="NZ_JAPXVP010000007.1"/>
</dbReference>
<reference evidence="1 2" key="1">
    <citation type="submission" date="2018-07" db="EMBL/GenBank/DDBJ databases">
        <title>Draft genome sequence of Ancylomarina sp. M1P.</title>
        <authorList>
            <person name="Yadav S."/>
            <person name="Villanueva L."/>
            <person name="Damste J.S.S."/>
        </authorList>
    </citation>
    <scope>NUCLEOTIDE SEQUENCE [LARGE SCALE GENOMIC DNA]</scope>
    <source>
        <strain evidence="1 2">M1P</strain>
    </source>
</reference>
<dbReference type="OrthoDB" id="1366690at2"/>